<dbReference type="InterPro" id="IPR026444">
    <property type="entry name" value="Secre_tail"/>
</dbReference>
<evidence type="ECO:0000259" key="3">
    <source>
        <dbReference type="Pfam" id="PF18962"/>
    </source>
</evidence>
<gene>
    <name evidence="4" type="ORF">SAMN05216474_0966</name>
</gene>
<evidence type="ECO:0000256" key="1">
    <source>
        <dbReference type="ARBA" id="ARBA00022729"/>
    </source>
</evidence>
<keyword evidence="2" id="KW-0472">Membrane</keyword>
<feature type="domain" description="Secretion system C-terminal sorting" evidence="3">
    <location>
        <begin position="56"/>
        <end position="126"/>
    </location>
</feature>
<proteinExistence type="predicted"/>
<name>A0A1I6YK74_9FLAO</name>
<reference evidence="4 5" key="1">
    <citation type="submission" date="2016-10" db="EMBL/GenBank/DDBJ databases">
        <authorList>
            <person name="de Groot N.N."/>
        </authorList>
    </citation>
    <scope>NUCLEOTIDE SEQUENCE [LARGE SCALE GENOMIC DNA]</scope>
    <source>
        <strain evidence="4 5">CGMCC 1.7005</strain>
    </source>
</reference>
<keyword evidence="1" id="KW-0732">Signal</keyword>
<accession>A0A1I6YK74</accession>
<dbReference type="EMBL" id="FPAS01000001">
    <property type="protein sequence ID" value="SFT50886.1"/>
    <property type="molecule type" value="Genomic_DNA"/>
</dbReference>
<dbReference type="AlphaFoldDB" id="A0A1I6YK74"/>
<sequence length="134" mass="15670">MMYLMKVDLQNMAVKGLWITFGVLVFIIVYRLVLRYMKKDIADLSSFIILHPLEVNPAKGVVEFYFTMEEDQSVNFSVFDKEGNLVKEFFNEMKKAGPHIIAFDTTTVSDGKYSFNVKTEKQHTMKFFEIQNNF</sequence>
<evidence type="ECO:0000313" key="4">
    <source>
        <dbReference type="EMBL" id="SFT50886.1"/>
    </source>
</evidence>
<dbReference type="Proteomes" id="UP000236454">
    <property type="component" value="Unassembled WGS sequence"/>
</dbReference>
<keyword evidence="5" id="KW-1185">Reference proteome</keyword>
<dbReference type="Pfam" id="PF18962">
    <property type="entry name" value="Por_Secre_tail"/>
    <property type="match status" value="1"/>
</dbReference>
<dbReference type="Gene3D" id="2.60.40.4070">
    <property type="match status" value="1"/>
</dbReference>
<evidence type="ECO:0000313" key="5">
    <source>
        <dbReference type="Proteomes" id="UP000236454"/>
    </source>
</evidence>
<evidence type="ECO:0000256" key="2">
    <source>
        <dbReference type="SAM" id="Phobius"/>
    </source>
</evidence>
<organism evidence="4 5">
    <name type="scientific">Lishizhenia tianjinensis</name>
    <dbReference type="NCBI Taxonomy" id="477690"/>
    <lineage>
        <taxon>Bacteria</taxon>
        <taxon>Pseudomonadati</taxon>
        <taxon>Bacteroidota</taxon>
        <taxon>Flavobacteriia</taxon>
        <taxon>Flavobacteriales</taxon>
        <taxon>Crocinitomicaceae</taxon>
        <taxon>Lishizhenia</taxon>
    </lineage>
</organism>
<keyword evidence="2" id="KW-0812">Transmembrane</keyword>
<protein>
    <recommendedName>
        <fullName evidence="3">Secretion system C-terminal sorting domain-containing protein</fullName>
    </recommendedName>
</protein>
<dbReference type="STRING" id="477690.SAMN05216474_0966"/>
<keyword evidence="2" id="KW-1133">Transmembrane helix</keyword>
<feature type="transmembrane region" description="Helical" evidence="2">
    <location>
        <begin position="12"/>
        <end position="33"/>
    </location>
</feature>